<feature type="domain" description="HTH lysR-type" evidence="5">
    <location>
        <begin position="7"/>
        <end position="64"/>
    </location>
</feature>
<organism evidence="6 9">
    <name type="scientific">Thalassospira lucentensis</name>
    <dbReference type="NCBI Taxonomy" id="168935"/>
    <lineage>
        <taxon>Bacteria</taxon>
        <taxon>Pseudomonadati</taxon>
        <taxon>Pseudomonadota</taxon>
        <taxon>Alphaproteobacteria</taxon>
        <taxon>Rhodospirillales</taxon>
        <taxon>Thalassospiraceae</taxon>
        <taxon>Thalassospira</taxon>
    </lineage>
</organism>
<dbReference type="InterPro" id="IPR058163">
    <property type="entry name" value="LysR-type_TF_proteobact-type"/>
</dbReference>
<evidence type="ECO:0000256" key="1">
    <source>
        <dbReference type="ARBA" id="ARBA00009437"/>
    </source>
</evidence>
<dbReference type="PROSITE" id="PS50931">
    <property type="entry name" value="HTH_LYSR"/>
    <property type="match status" value="1"/>
</dbReference>
<comment type="caution">
    <text evidence="6">The sequence shown here is derived from an EMBL/GenBank/DDBJ whole genome shotgun (WGS) entry which is preliminary data.</text>
</comment>
<dbReference type="InterPro" id="IPR036390">
    <property type="entry name" value="WH_DNA-bd_sf"/>
</dbReference>
<dbReference type="Proteomes" id="UP000264753">
    <property type="component" value="Unassembled WGS sequence"/>
</dbReference>
<dbReference type="Proteomes" id="UP000264179">
    <property type="component" value="Unassembled WGS sequence"/>
</dbReference>
<accession>A0A358HV48</accession>
<dbReference type="SUPFAM" id="SSF53850">
    <property type="entry name" value="Periplasmic binding protein-like II"/>
    <property type="match status" value="1"/>
</dbReference>
<protein>
    <submittedName>
        <fullName evidence="6">LysR family transcriptional regulator</fullName>
    </submittedName>
</protein>
<dbReference type="CDD" id="cd08474">
    <property type="entry name" value="PBP2_CrgA_like_5"/>
    <property type="match status" value="1"/>
</dbReference>
<dbReference type="Gene3D" id="3.40.190.290">
    <property type="match status" value="1"/>
</dbReference>
<evidence type="ECO:0000259" key="5">
    <source>
        <dbReference type="PROSITE" id="PS50931"/>
    </source>
</evidence>
<comment type="similarity">
    <text evidence="1">Belongs to the LysR transcriptional regulatory family.</text>
</comment>
<name>A0A358HV48_9PROT</name>
<dbReference type="Pfam" id="PF00126">
    <property type="entry name" value="HTH_1"/>
    <property type="match status" value="1"/>
</dbReference>
<gene>
    <name evidence="6" type="ORF">DEF21_14265</name>
    <name evidence="7" type="ORF">DHR80_22660</name>
</gene>
<dbReference type="FunFam" id="1.10.10.10:FF:000001">
    <property type="entry name" value="LysR family transcriptional regulator"/>
    <property type="match status" value="1"/>
</dbReference>
<dbReference type="GO" id="GO:0043565">
    <property type="term" value="F:sequence-specific DNA binding"/>
    <property type="evidence" value="ECO:0007669"/>
    <property type="project" value="TreeGrafter"/>
</dbReference>
<evidence type="ECO:0000256" key="3">
    <source>
        <dbReference type="ARBA" id="ARBA00023125"/>
    </source>
</evidence>
<dbReference type="InterPro" id="IPR036388">
    <property type="entry name" value="WH-like_DNA-bd_sf"/>
</dbReference>
<keyword evidence="2" id="KW-0805">Transcription regulation</keyword>
<dbReference type="AlphaFoldDB" id="A0A358HV48"/>
<evidence type="ECO:0000313" key="7">
    <source>
        <dbReference type="EMBL" id="HCW69954.1"/>
    </source>
</evidence>
<keyword evidence="4" id="KW-0804">Transcription</keyword>
<dbReference type="GO" id="GO:0006351">
    <property type="term" value="P:DNA-templated transcription"/>
    <property type="evidence" value="ECO:0007669"/>
    <property type="project" value="TreeGrafter"/>
</dbReference>
<keyword evidence="3" id="KW-0238">DNA-binding</keyword>
<dbReference type="GO" id="GO:0003700">
    <property type="term" value="F:DNA-binding transcription factor activity"/>
    <property type="evidence" value="ECO:0007669"/>
    <property type="project" value="InterPro"/>
</dbReference>
<dbReference type="SUPFAM" id="SSF46785">
    <property type="entry name" value="Winged helix' DNA-binding domain"/>
    <property type="match status" value="1"/>
</dbReference>
<dbReference type="EMBL" id="DPOP01000170">
    <property type="protein sequence ID" value="HCW69954.1"/>
    <property type="molecule type" value="Genomic_DNA"/>
</dbReference>
<dbReference type="Gene3D" id="1.10.10.10">
    <property type="entry name" value="Winged helix-like DNA-binding domain superfamily/Winged helix DNA-binding domain"/>
    <property type="match status" value="1"/>
</dbReference>
<dbReference type="InterPro" id="IPR000847">
    <property type="entry name" value="LysR_HTH_N"/>
</dbReference>
<dbReference type="Pfam" id="PF03466">
    <property type="entry name" value="LysR_substrate"/>
    <property type="match status" value="1"/>
</dbReference>
<reference evidence="8 9" key="1">
    <citation type="journal article" date="2018" name="Nat. Biotechnol.">
        <title>A standardized bacterial taxonomy based on genome phylogeny substantially revises the tree of life.</title>
        <authorList>
            <person name="Parks D.H."/>
            <person name="Chuvochina M."/>
            <person name="Waite D.W."/>
            <person name="Rinke C."/>
            <person name="Skarshewski A."/>
            <person name="Chaumeil P.A."/>
            <person name="Hugenholtz P."/>
        </authorList>
    </citation>
    <scope>NUCLEOTIDE SEQUENCE [LARGE SCALE GENOMIC DNA]</scope>
    <source>
        <strain evidence="6">UBA8707</strain>
        <strain evidence="7">UBA9881</strain>
    </source>
</reference>
<evidence type="ECO:0000313" key="9">
    <source>
        <dbReference type="Proteomes" id="UP000264753"/>
    </source>
</evidence>
<evidence type="ECO:0000313" key="8">
    <source>
        <dbReference type="Proteomes" id="UP000264179"/>
    </source>
</evidence>
<sequence length="312" mass="34935">MPSMNQPSLNDMRFFIAVAEHRSFRRAADELGVAPSTLSHALRNMEKNLNVRLLHRTTRSVSLTEAGESLLDRLRPAVLNIEEAMTAVESFRTGGPSGTVRINASDGAARLLTRHVIPEMRNLYPDVSIDLVTEGRLVDIVEAGFDAGARLGETVPLDMVAVRFGPPFRFLAVAAPEYFKSRTPPNTPDDLRAHDCIRHRFPSGKIYHWDFEKRGEEISIDVSGPLTLDRHDLMVDAARQGLGIAYVSEIYAARAIADGELVTVLDDWLPEIPGLFLYYPDHRRVPPPLRAFIDVMKSLDHELQTGYLERQV</sequence>
<dbReference type="PANTHER" id="PTHR30537:SF1">
    <property type="entry name" value="HTH-TYPE TRANSCRIPTIONAL REGULATOR PGRR"/>
    <property type="match status" value="1"/>
</dbReference>
<evidence type="ECO:0000313" key="6">
    <source>
        <dbReference type="EMBL" id="HBU99049.1"/>
    </source>
</evidence>
<dbReference type="InterPro" id="IPR005119">
    <property type="entry name" value="LysR_subst-bd"/>
</dbReference>
<proteinExistence type="inferred from homology"/>
<evidence type="ECO:0000256" key="4">
    <source>
        <dbReference type="ARBA" id="ARBA00023163"/>
    </source>
</evidence>
<dbReference type="PANTHER" id="PTHR30537">
    <property type="entry name" value="HTH-TYPE TRANSCRIPTIONAL REGULATOR"/>
    <property type="match status" value="1"/>
</dbReference>
<evidence type="ECO:0000256" key="2">
    <source>
        <dbReference type="ARBA" id="ARBA00023015"/>
    </source>
</evidence>
<dbReference type="EMBL" id="DOOG01000120">
    <property type="protein sequence ID" value="HBU99049.1"/>
    <property type="molecule type" value="Genomic_DNA"/>
</dbReference>